<dbReference type="EMBL" id="RSCE01000016">
    <property type="protein sequence ID" value="RSH77376.1"/>
    <property type="molecule type" value="Genomic_DNA"/>
</dbReference>
<feature type="compositionally biased region" description="Low complexity" evidence="1">
    <location>
        <begin position="1"/>
        <end position="15"/>
    </location>
</feature>
<keyword evidence="3" id="KW-1185">Reference proteome</keyword>
<feature type="compositionally biased region" description="Basic and acidic residues" evidence="1">
    <location>
        <begin position="179"/>
        <end position="207"/>
    </location>
</feature>
<proteinExistence type="predicted"/>
<name>A0A427XEW8_9TREE</name>
<organism evidence="2 3">
    <name type="scientific">Apiotrichum porosum</name>
    <dbReference type="NCBI Taxonomy" id="105984"/>
    <lineage>
        <taxon>Eukaryota</taxon>
        <taxon>Fungi</taxon>
        <taxon>Dikarya</taxon>
        <taxon>Basidiomycota</taxon>
        <taxon>Agaricomycotina</taxon>
        <taxon>Tremellomycetes</taxon>
        <taxon>Trichosporonales</taxon>
        <taxon>Trichosporonaceae</taxon>
        <taxon>Apiotrichum</taxon>
    </lineage>
</organism>
<evidence type="ECO:0000313" key="2">
    <source>
        <dbReference type="EMBL" id="RSH77376.1"/>
    </source>
</evidence>
<dbReference type="AlphaFoldDB" id="A0A427XEW8"/>
<dbReference type="GeneID" id="39587879"/>
<sequence>MPSWKTTVTTTTTTTNPEGHSVEETKTKTYSYPHDTSGSSTDSRGWNELAEHATLWTPPLWLPNVPTVPLHAPLESLRSVAAAVPVHAFLSTTPTVMNPYYPFYYGPSMNPYAYNPYAYAATNPYAPYANEMQYMQALQMAHLQAQVNPLPSAWFYGGYTPPQQPDHRTLYADLKKHYEDKKKKADDEEKSKKEAKKAKDAADKAVKDAGPSKNFGFSPETAALVTYIFDGGPPAGQWAKKK</sequence>
<feature type="compositionally biased region" description="Polar residues" evidence="1">
    <location>
        <begin position="28"/>
        <end position="43"/>
    </location>
</feature>
<comment type="caution">
    <text evidence="2">The sequence shown here is derived from an EMBL/GenBank/DDBJ whole genome shotgun (WGS) entry which is preliminary data.</text>
</comment>
<reference evidence="2 3" key="1">
    <citation type="submission" date="2018-11" db="EMBL/GenBank/DDBJ databases">
        <title>Genome sequence of Apiotrichum porosum DSM 27194.</title>
        <authorList>
            <person name="Aliyu H."/>
            <person name="Gorte O."/>
            <person name="Ochsenreither K."/>
        </authorList>
    </citation>
    <scope>NUCLEOTIDE SEQUENCE [LARGE SCALE GENOMIC DNA]</scope>
    <source>
        <strain evidence="2 3">DSM 27194</strain>
    </source>
</reference>
<dbReference type="Proteomes" id="UP000279236">
    <property type="component" value="Unassembled WGS sequence"/>
</dbReference>
<feature type="region of interest" description="Disordered" evidence="1">
    <location>
        <begin position="179"/>
        <end position="217"/>
    </location>
</feature>
<evidence type="ECO:0000313" key="3">
    <source>
        <dbReference type="Proteomes" id="UP000279236"/>
    </source>
</evidence>
<protein>
    <submittedName>
        <fullName evidence="2">Uncharacterized protein</fullName>
    </submittedName>
</protein>
<feature type="region of interest" description="Disordered" evidence="1">
    <location>
        <begin position="1"/>
        <end position="43"/>
    </location>
</feature>
<dbReference type="RefSeq" id="XP_028472523.1">
    <property type="nucleotide sequence ID" value="XM_028619027.1"/>
</dbReference>
<evidence type="ECO:0000256" key="1">
    <source>
        <dbReference type="SAM" id="MobiDB-lite"/>
    </source>
</evidence>
<gene>
    <name evidence="2" type="ORF">EHS24_003336</name>
</gene>
<accession>A0A427XEW8</accession>